<feature type="transmembrane region" description="Helical" evidence="1">
    <location>
        <begin position="158"/>
        <end position="181"/>
    </location>
</feature>
<feature type="transmembrane region" description="Helical" evidence="1">
    <location>
        <begin position="236"/>
        <end position="257"/>
    </location>
</feature>
<evidence type="ECO:0008006" key="6">
    <source>
        <dbReference type="Google" id="ProtNLM"/>
    </source>
</evidence>
<dbReference type="AlphaFoldDB" id="A0A1D8S2L7"/>
<dbReference type="Proteomes" id="UP000186165">
    <property type="component" value="Chromosome"/>
</dbReference>
<evidence type="ECO:0000313" key="3">
    <source>
        <dbReference type="EMBL" id="APE94824.1"/>
    </source>
</evidence>
<dbReference type="KEGG" id="hhsr:HSR6_0358"/>
<evidence type="ECO:0000313" key="2">
    <source>
        <dbReference type="EMBL" id="AOW79573.1"/>
    </source>
</evidence>
<dbReference type="EMBL" id="CP016804">
    <property type="protein sequence ID" value="APE94824.1"/>
    <property type="molecule type" value="Genomic_DNA"/>
</dbReference>
<gene>
    <name evidence="3" type="ORF">HSR6_0358</name>
    <name evidence="2" type="ORF">HTSR_0373</name>
</gene>
<proteinExistence type="predicted"/>
<evidence type="ECO:0000313" key="5">
    <source>
        <dbReference type="Proteomes" id="UP000186165"/>
    </source>
</evidence>
<feature type="transmembrane region" description="Helical" evidence="1">
    <location>
        <begin position="193"/>
        <end position="216"/>
    </location>
</feature>
<dbReference type="STRING" id="1873524.HSR6_0358"/>
<dbReference type="Pfam" id="PF12679">
    <property type="entry name" value="ABC2_membrane_2"/>
    <property type="match status" value="1"/>
</dbReference>
<reference evidence="3" key="3">
    <citation type="journal article" date="2017" name="ISME J.">
        <title>Discovery of anaerobic lithoheterotrophic haloarchaea, ubiquitous in hypersaline habitats.</title>
        <authorList>
            <person name="Sorokin D.Y."/>
            <person name="Messina E."/>
            <person name="Smedile F."/>
            <person name="Roman P."/>
            <person name="Damste J.S.S."/>
            <person name="Ciordia S."/>
            <person name="Mena M.C."/>
            <person name="Ferrer M."/>
            <person name="Golyshin P.N."/>
            <person name="Kublanov I.V."/>
            <person name="Samarov N.I."/>
            <person name="Toshchakov S.V."/>
            <person name="La Cono V."/>
            <person name="Yakimov M.M."/>
        </authorList>
    </citation>
    <scope>NUCLEOTIDE SEQUENCE</scope>
    <source>
        <strain evidence="3">HSR6</strain>
    </source>
</reference>
<dbReference type="EMBL" id="CP016070">
    <property type="protein sequence ID" value="AOW79573.1"/>
    <property type="molecule type" value="Genomic_DNA"/>
</dbReference>
<sequence>MTEIMKYEAQQRLKGTLTLLVVVSFYLALLVWLFPSIEAAGPSFEEYAQALPESLQAAFAIESITTIEGFLAAEIYQFIWILMLGLYVTYLGGGLIAGDIESGRIDLLLAAPVSRIRVVVEKFGSLLVPILAINVLMPVVVLAAVLSIGESLPAFDLVVLHAFSVPYLLLAAAIGLFLSVFFDRADIPQRAGLGVLFALFTLETVTYDTDIEWVGALSPTRYYDPAAILVDGEYDVAGALILLAATLLLVIASAEWFRRRDV</sequence>
<dbReference type="GO" id="GO:0005886">
    <property type="term" value="C:plasma membrane"/>
    <property type="evidence" value="ECO:0007669"/>
    <property type="project" value="UniProtKB-SubCell"/>
</dbReference>
<reference evidence="2 4" key="1">
    <citation type="submission" date="2016-06" db="EMBL/GenBank/DDBJ databases">
        <title>Discovery of anaerobic lithoheterotrophic haloarchaeon capable of sulfur respiration by hydrogen and formate.</title>
        <authorList>
            <person name="Sorokin D.Y."/>
            <person name="Kublanov I.V."/>
            <person name="Roman P."/>
            <person name="Sinninghe Damste J.S."/>
            <person name="Golyshin P.N."/>
            <person name="Rojo D."/>
            <person name="Ciordia S."/>
            <person name="Mena Md.C."/>
            <person name="Ferrer M."/>
            <person name="Smedile F."/>
            <person name="Messina E."/>
            <person name="La Cono V."/>
            <person name="Yakimov M.M."/>
        </authorList>
    </citation>
    <scope>NUCLEOTIDE SEQUENCE [LARGE SCALE GENOMIC DNA]</scope>
    <source>
        <strain evidence="2 4">HTSR1</strain>
    </source>
</reference>
<keyword evidence="1" id="KW-1133">Transmembrane helix</keyword>
<reference evidence="5" key="2">
    <citation type="submission" date="2016-08" db="EMBL/GenBank/DDBJ databases">
        <title>Discovery of first anaerobic lithoheterotrophic haloarchae widely represented in hypersaline habitats.</title>
        <authorList>
            <person name="Sorokin D.Y."/>
            <person name="Kublanov I.V."/>
            <person name="Roman P."/>
            <person name="Sinninghe Damste J.S."/>
            <person name="Golyshin P.N."/>
            <person name="Rojo D."/>
            <person name="Ciordia S."/>
            <person name="Mena Md.C."/>
            <person name="Ferrer M."/>
            <person name="Smedile F."/>
            <person name="Messina E."/>
            <person name="La Cono V."/>
            <person name="Yakimov M.M."/>
        </authorList>
    </citation>
    <scope>NUCLEOTIDE SEQUENCE [LARGE SCALE GENOMIC DNA]</scope>
    <source>
        <strain evidence="5">HSR6</strain>
    </source>
</reference>
<dbReference type="OrthoDB" id="204776at2157"/>
<dbReference type="RefSeq" id="WP_070364335.1">
    <property type="nucleotide sequence ID" value="NZ_CP016070.1"/>
</dbReference>
<dbReference type="GeneID" id="30416884"/>
<evidence type="ECO:0000313" key="4">
    <source>
        <dbReference type="Proteomes" id="UP000185608"/>
    </source>
</evidence>
<evidence type="ECO:0000256" key="1">
    <source>
        <dbReference type="SAM" id="Phobius"/>
    </source>
</evidence>
<organism evidence="2 4">
    <name type="scientific">Halodesulfurarchaeum formicicum</name>
    <dbReference type="NCBI Taxonomy" id="1873524"/>
    <lineage>
        <taxon>Archaea</taxon>
        <taxon>Methanobacteriati</taxon>
        <taxon>Methanobacteriota</taxon>
        <taxon>Stenosarchaea group</taxon>
        <taxon>Halobacteria</taxon>
        <taxon>Halobacteriales</taxon>
        <taxon>Halobacteriaceae</taxon>
        <taxon>Halodesulfurarchaeum</taxon>
    </lineage>
</organism>
<dbReference type="PANTHER" id="PTHR43471:SF12">
    <property type="entry name" value="HYPOTHETICAL MEMBRANE PROTEIN, CONSERVED"/>
    <property type="match status" value="1"/>
</dbReference>
<keyword evidence="5" id="KW-1185">Reference proteome</keyword>
<dbReference type="KEGG" id="halh:HTSR_0373"/>
<accession>A0A1J1AAK2</accession>
<protein>
    <recommendedName>
        <fullName evidence="6">ABC transporter permease</fullName>
    </recommendedName>
</protein>
<feature type="transmembrane region" description="Helical" evidence="1">
    <location>
        <begin position="123"/>
        <end position="146"/>
    </location>
</feature>
<dbReference type="PANTHER" id="PTHR43471">
    <property type="entry name" value="ABC TRANSPORTER PERMEASE"/>
    <property type="match status" value="1"/>
</dbReference>
<keyword evidence="1" id="KW-0812">Transmembrane</keyword>
<feature type="transmembrane region" description="Helical" evidence="1">
    <location>
        <begin position="12"/>
        <end position="34"/>
    </location>
</feature>
<name>A0A1D8S2L7_9EURY</name>
<accession>A0A1D8S2L7</accession>
<keyword evidence="1" id="KW-0472">Membrane</keyword>
<feature type="transmembrane region" description="Helical" evidence="1">
    <location>
        <begin position="78"/>
        <end position="98"/>
    </location>
</feature>
<dbReference type="Proteomes" id="UP000185608">
    <property type="component" value="Chromosome"/>
</dbReference>
<dbReference type="GO" id="GO:0140359">
    <property type="term" value="F:ABC-type transporter activity"/>
    <property type="evidence" value="ECO:0007669"/>
    <property type="project" value="InterPro"/>
</dbReference>